<proteinExistence type="predicted"/>
<dbReference type="InterPro" id="IPR009061">
    <property type="entry name" value="DNA-bd_dom_put_sf"/>
</dbReference>
<gene>
    <name evidence="2" type="ORF">AAX29_00600</name>
</gene>
<organism evidence="2 3">
    <name type="scientific">Aliarcobacter thereius</name>
    <dbReference type="NCBI Taxonomy" id="544718"/>
    <lineage>
        <taxon>Bacteria</taxon>
        <taxon>Pseudomonadati</taxon>
        <taxon>Campylobacterota</taxon>
        <taxon>Epsilonproteobacteria</taxon>
        <taxon>Campylobacterales</taxon>
        <taxon>Arcobacteraceae</taxon>
        <taxon>Aliarcobacter</taxon>
    </lineage>
</organism>
<dbReference type="GO" id="GO:0043565">
    <property type="term" value="F:sequence-specific DNA binding"/>
    <property type="evidence" value="ECO:0007669"/>
    <property type="project" value="InterPro"/>
</dbReference>
<dbReference type="InterPro" id="IPR002197">
    <property type="entry name" value="HTH_Fis"/>
</dbReference>
<dbReference type="SUPFAM" id="SSF46955">
    <property type="entry name" value="Putative DNA-binding domain"/>
    <property type="match status" value="1"/>
</dbReference>
<dbReference type="Proteomes" id="UP000093281">
    <property type="component" value="Unassembled WGS sequence"/>
</dbReference>
<dbReference type="Pfam" id="PF02954">
    <property type="entry name" value="HTH_8"/>
    <property type="match status" value="1"/>
</dbReference>
<sequence>MSRNESNLIFITLYQKYNKMMLSKKEVANELGISLRTLNRRMEEKAALPSYTKNGGIFLFPLESVSKYISALGKL</sequence>
<feature type="domain" description="DNA binding HTH" evidence="1">
    <location>
        <begin position="24"/>
        <end position="44"/>
    </location>
</feature>
<reference evidence="3" key="1">
    <citation type="submission" date="2015-05" db="EMBL/GenBank/DDBJ databases">
        <authorList>
            <person name="Rovetto F."/>
            <person name="Cocolin L."/>
            <person name="Illeghems K."/>
            <person name="Van Nieuwerburgh F."/>
            <person name="Houf K."/>
        </authorList>
    </citation>
    <scope>NUCLEOTIDE SEQUENCE [LARGE SCALE GENOMIC DNA]</scope>
    <source>
        <strain evidence="3">DU22</strain>
    </source>
</reference>
<evidence type="ECO:0000313" key="3">
    <source>
        <dbReference type="Proteomes" id="UP000093281"/>
    </source>
</evidence>
<dbReference type="EMBL" id="LCUJ01000002">
    <property type="protein sequence ID" value="OCL99559.1"/>
    <property type="molecule type" value="Genomic_DNA"/>
</dbReference>
<name>A0A1C0B7I0_9BACT</name>
<protein>
    <recommendedName>
        <fullName evidence="1">DNA binding HTH domain-containing protein</fullName>
    </recommendedName>
</protein>
<accession>A0A1C0B7I0</accession>
<dbReference type="AlphaFoldDB" id="A0A1C0B7I0"/>
<evidence type="ECO:0000259" key="1">
    <source>
        <dbReference type="Pfam" id="PF02954"/>
    </source>
</evidence>
<dbReference type="PATRIC" id="fig|544718.51.peg.588"/>
<evidence type="ECO:0000313" key="2">
    <source>
        <dbReference type="EMBL" id="OCL99559.1"/>
    </source>
</evidence>
<dbReference type="RefSeq" id="WP_066185520.1">
    <property type="nucleotide sequence ID" value="NZ_LCUJ01000002.1"/>
</dbReference>
<comment type="caution">
    <text evidence="2">The sequence shown here is derived from an EMBL/GenBank/DDBJ whole genome shotgun (WGS) entry which is preliminary data.</text>
</comment>